<comment type="caution">
    <text evidence="3">The sequence shown here is derived from an EMBL/GenBank/DDBJ whole genome shotgun (WGS) entry which is preliminary data.</text>
</comment>
<keyword evidence="1" id="KW-1133">Transmembrane helix</keyword>
<feature type="transmembrane region" description="Helical" evidence="1">
    <location>
        <begin position="213"/>
        <end position="232"/>
    </location>
</feature>
<evidence type="ECO:0000256" key="1">
    <source>
        <dbReference type="SAM" id="Phobius"/>
    </source>
</evidence>
<feature type="transmembrane region" description="Helical" evidence="1">
    <location>
        <begin position="147"/>
        <end position="167"/>
    </location>
</feature>
<sequence>MQTNPINVFGAYGIAYLGLFLCGCSAYAWLIFVDGFHGKFEREKLNWHRKALRVTLMFLLAYLIINGFNFILPYTSKWLFELFPNGNINGSLVSHCGDFSNKIRYAILGAPILEESLYRVGLASTAQIYLTRKILRSKKISNAENLIIVVDLLYFVFMSNMVRVGFIGVRDIESLGDSLVFLSTAIIGWIMMTAVLWKRLFKRSNIQNSKPNSATLLILITVLFALGHLSNFCRFPNLPTIPIAVGPQMMSGFIFGTFAYRFGYIGLLLGILMHILNNLTAIWQICAV</sequence>
<proteinExistence type="predicted"/>
<feature type="transmembrane region" description="Helical" evidence="1">
    <location>
        <begin position="179"/>
        <end position="201"/>
    </location>
</feature>
<dbReference type="EMBL" id="BAABRN010000069">
    <property type="protein sequence ID" value="GAA5503823.1"/>
    <property type="molecule type" value="Genomic_DNA"/>
</dbReference>
<evidence type="ECO:0000259" key="2">
    <source>
        <dbReference type="Pfam" id="PF02517"/>
    </source>
</evidence>
<feature type="transmembrane region" description="Helical" evidence="1">
    <location>
        <begin position="252"/>
        <end position="276"/>
    </location>
</feature>
<keyword evidence="1" id="KW-0472">Membrane</keyword>
<feature type="transmembrane region" description="Helical" evidence="1">
    <location>
        <begin position="12"/>
        <end position="33"/>
    </location>
</feature>
<feature type="domain" description="CAAX prenyl protease 2/Lysostaphin resistance protein A-like" evidence="2">
    <location>
        <begin position="192"/>
        <end position="279"/>
    </location>
</feature>
<accession>A0ABP9VIB2</accession>
<evidence type="ECO:0000313" key="3">
    <source>
        <dbReference type="EMBL" id="GAA5503823.1"/>
    </source>
</evidence>
<name>A0ABP9VIB2_9DEIO</name>
<gene>
    <name evidence="3" type="ORF">Dxin01_03586</name>
</gene>
<keyword evidence="4" id="KW-1185">Reference proteome</keyword>
<reference evidence="3 4" key="1">
    <citation type="submission" date="2024-02" db="EMBL/GenBank/DDBJ databases">
        <title>Deinococcus xinjiangensis NBRC 107630.</title>
        <authorList>
            <person name="Ichikawa N."/>
            <person name="Katano-Makiyama Y."/>
            <person name="Hidaka K."/>
        </authorList>
    </citation>
    <scope>NUCLEOTIDE SEQUENCE [LARGE SCALE GENOMIC DNA]</scope>
    <source>
        <strain evidence="3 4">NBRC 107630</strain>
    </source>
</reference>
<keyword evidence="1" id="KW-0812">Transmembrane</keyword>
<dbReference type="RefSeq" id="WP_353543796.1">
    <property type="nucleotide sequence ID" value="NZ_BAABRN010000069.1"/>
</dbReference>
<dbReference type="Proteomes" id="UP001458946">
    <property type="component" value="Unassembled WGS sequence"/>
</dbReference>
<protein>
    <recommendedName>
        <fullName evidence="2">CAAX prenyl protease 2/Lysostaphin resistance protein A-like domain-containing protein</fullName>
    </recommendedName>
</protein>
<organism evidence="3 4">
    <name type="scientific">Deinococcus xinjiangensis</name>
    <dbReference type="NCBI Taxonomy" id="457454"/>
    <lineage>
        <taxon>Bacteria</taxon>
        <taxon>Thermotogati</taxon>
        <taxon>Deinococcota</taxon>
        <taxon>Deinococci</taxon>
        <taxon>Deinococcales</taxon>
        <taxon>Deinococcaceae</taxon>
        <taxon>Deinococcus</taxon>
    </lineage>
</organism>
<dbReference type="InterPro" id="IPR003675">
    <property type="entry name" value="Rce1/LyrA-like_dom"/>
</dbReference>
<dbReference type="Pfam" id="PF02517">
    <property type="entry name" value="Rce1-like"/>
    <property type="match status" value="1"/>
</dbReference>
<evidence type="ECO:0000313" key="4">
    <source>
        <dbReference type="Proteomes" id="UP001458946"/>
    </source>
</evidence>
<feature type="transmembrane region" description="Helical" evidence="1">
    <location>
        <begin position="54"/>
        <end position="74"/>
    </location>
</feature>